<feature type="domain" description="Aldehyde dehydrogenase" evidence="6">
    <location>
        <begin position="27"/>
        <end position="479"/>
    </location>
</feature>
<dbReference type="Gene3D" id="3.40.605.10">
    <property type="entry name" value="Aldehyde Dehydrogenase, Chain A, domain 1"/>
    <property type="match status" value="1"/>
</dbReference>
<dbReference type="Gene3D" id="3.40.309.10">
    <property type="entry name" value="Aldehyde Dehydrogenase, Chain A, domain 2"/>
    <property type="match status" value="1"/>
</dbReference>
<evidence type="ECO:0000256" key="4">
    <source>
        <dbReference type="PROSITE-ProRule" id="PRU10007"/>
    </source>
</evidence>
<dbReference type="SUPFAM" id="SSF53720">
    <property type="entry name" value="ALDH-like"/>
    <property type="match status" value="1"/>
</dbReference>
<evidence type="ECO:0000313" key="7">
    <source>
        <dbReference type="EMBL" id="MDG0814813.1"/>
    </source>
</evidence>
<dbReference type="EMBL" id="JANRMI010000001">
    <property type="protein sequence ID" value="MDG0814813.1"/>
    <property type="molecule type" value="Genomic_DNA"/>
</dbReference>
<organism evidence="7 8">
    <name type="scientific">Bdellovibrio svalbardensis</name>
    <dbReference type="NCBI Taxonomy" id="2972972"/>
    <lineage>
        <taxon>Bacteria</taxon>
        <taxon>Pseudomonadati</taxon>
        <taxon>Bdellovibrionota</taxon>
        <taxon>Bdellovibrionia</taxon>
        <taxon>Bdellovibrionales</taxon>
        <taxon>Pseudobdellovibrionaceae</taxon>
        <taxon>Bdellovibrio</taxon>
    </lineage>
</organism>
<keyword evidence="2 5" id="KW-0560">Oxidoreductase</keyword>
<dbReference type="InterPro" id="IPR029510">
    <property type="entry name" value="Ald_DH_CS_GLU"/>
</dbReference>
<dbReference type="Proteomes" id="UP001152321">
    <property type="component" value="Unassembled WGS sequence"/>
</dbReference>
<comment type="similarity">
    <text evidence="5">Belongs to the aldehyde dehydrogenase family.</text>
</comment>
<proteinExistence type="inferred from homology"/>
<dbReference type="InterPro" id="IPR015590">
    <property type="entry name" value="Aldehyde_DH_dom"/>
</dbReference>
<comment type="caution">
    <text evidence="7">The sequence shown here is derived from an EMBL/GenBank/DDBJ whole genome shotgun (WGS) entry which is preliminary data.</text>
</comment>
<dbReference type="InterPro" id="IPR016163">
    <property type="entry name" value="Ald_DH_C"/>
</dbReference>
<dbReference type="InterPro" id="IPR016161">
    <property type="entry name" value="Ald_DH/histidinol_DH"/>
</dbReference>
<keyword evidence="1" id="KW-0056">Arginine metabolism</keyword>
<dbReference type="Pfam" id="PF00171">
    <property type="entry name" value="Aldedh"/>
    <property type="match status" value="1"/>
</dbReference>
<protein>
    <submittedName>
        <fullName evidence="7">Succinylglutamate-semialdehyde dehydrogenase</fullName>
    </submittedName>
</protein>
<dbReference type="PANTHER" id="PTHR11699">
    <property type="entry name" value="ALDEHYDE DEHYDROGENASE-RELATED"/>
    <property type="match status" value="1"/>
</dbReference>
<dbReference type="PROSITE" id="PS00687">
    <property type="entry name" value="ALDEHYDE_DEHYDR_GLU"/>
    <property type="match status" value="1"/>
</dbReference>
<sequence length="505" mass="55876">MNTTIFPVSYKGDFINGQFVPVVKGDGEFKDISPADLNDVVMAVPFKHDHINQACAAAKKAYPSWAMLSMDERKSYLMRLKEMYDSHVDQMAQLICRDTGKPLWDGMTEAKALGAKIDITLNHSIKLIAEERVVNALPQVDGVIRHRSRGVMAVVGPFNFPAHLPNGHIIPALIAGNTVVFKPSEQTPAVGQFMAELFEKAKFPPGVFNLVQGDGAAGGLLVAHEYVDGILFTGSYEVGLKIKQETLTHYWKILALEMGGKNATIVWDDADMDKAVYESLVGAYMTSGQRCSGTSRIIVHPKLADEFTERFYQAAKKLSIGHWSENTFMGTLINAAAVEKYIRYQEIANRENCESVMRGKSLDLKHKGYYVTPSIHLVKKFDPNSVYQKSEIFGPNVAIYRSDDFDETMNIVNSTGYGLAMALFTKNKELYEQAQFKARVGILNWNRTTNGASSRLPFGGMGKSGNDRPSAHFAVQYCTVPVASLEDPTAFDPTKALPGMNLDMK</sequence>
<accession>A0ABT6DDE0</accession>
<dbReference type="InterPro" id="IPR017649">
    <property type="entry name" value="SuccinylGlu_semiald_DH_AstD"/>
</dbReference>
<evidence type="ECO:0000256" key="5">
    <source>
        <dbReference type="RuleBase" id="RU003345"/>
    </source>
</evidence>
<evidence type="ECO:0000256" key="3">
    <source>
        <dbReference type="ARBA" id="ARBA00023027"/>
    </source>
</evidence>
<dbReference type="CDD" id="cd07095">
    <property type="entry name" value="ALDH_SGSD_AstD"/>
    <property type="match status" value="1"/>
</dbReference>
<keyword evidence="8" id="KW-1185">Reference proteome</keyword>
<dbReference type="InterPro" id="IPR016160">
    <property type="entry name" value="Ald_DH_CS_CYS"/>
</dbReference>
<evidence type="ECO:0000313" key="8">
    <source>
        <dbReference type="Proteomes" id="UP001152321"/>
    </source>
</evidence>
<evidence type="ECO:0000256" key="1">
    <source>
        <dbReference type="ARBA" id="ARBA00022503"/>
    </source>
</evidence>
<name>A0ABT6DDE0_9BACT</name>
<evidence type="ECO:0000259" key="6">
    <source>
        <dbReference type="Pfam" id="PF00171"/>
    </source>
</evidence>
<evidence type="ECO:0000256" key="2">
    <source>
        <dbReference type="ARBA" id="ARBA00023002"/>
    </source>
</evidence>
<dbReference type="RefSeq" id="WP_277576298.1">
    <property type="nucleotide sequence ID" value="NZ_JANRMI010000001.1"/>
</dbReference>
<dbReference type="PROSITE" id="PS00070">
    <property type="entry name" value="ALDEHYDE_DEHYDR_CYS"/>
    <property type="match status" value="1"/>
</dbReference>
<keyword evidence="3" id="KW-0520">NAD</keyword>
<dbReference type="InterPro" id="IPR016162">
    <property type="entry name" value="Ald_DH_N"/>
</dbReference>
<reference evidence="7" key="1">
    <citation type="submission" date="2022-08" db="EMBL/GenBank/DDBJ databases">
        <title>Novel Bdellovibrio Species Isolated from Svalbard: Designation Bdellovibrio svalbardensis.</title>
        <authorList>
            <person name="Mitchell R.J."/>
            <person name="Choi S.Y."/>
        </authorList>
    </citation>
    <scope>NUCLEOTIDE SEQUENCE</scope>
    <source>
        <strain evidence="7">PAP01</strain>
    </source>
</reference>
<feature type="active site" evidence="4">
    <location>
        <position position="257"/>
    </location>
</feature>
<gene>
    <name evidence="7" type="ORF">NWE73_00450</name>
</gene>